<dbReference type="GO" id="GO:0015979">
    <property type="term" value="P:photosynthesis"/>
    <property type="evidence" value="ECO:0007669"/>
    <property type="project" value="UniProtKB-KW"/>
</dbReference>
<accession>A0A7C9FEU5</accession>
<feature type="domain" description="Photosynthesis system II assembly factor Ycf48/Hcf136-like" evidence="4">
    <location>
        <begin position="821"/>
        <end position="895"/>
    </location>
</feature>
<comment type="caution">
    <text evidence="5">The sequence shown here is derived from an EMBL/GenBank/DDBJ whole genome shotgun (WGS) entry which is preliminary data.</text>
</comment>
<keyword evidence="6" id="KW-1185">Reference proteome</keyword>
<feature type="chain" id="PRO_5028823102" description="Photosynthesis system II assembly factor Ycf48/Hcf136-like domain-containing protein" evidence="3">
    <location>
        <begin position="38"/>
        <end position="1058"/>
    </location>
</feature>
<dbReference type="PANTHER" id="PTHR47199">
    <property type="entry name" value="PHOTOSYSTEM II STABILITY/ASSEMBLY FACTOR HCF136, CHLOROPLASTIC"/>
    <property type="match status" value="1"/>
</dbReference>
<dbReference type="AlphaFoldDB" id="A0A7C9FEU5"/>
<feature type="domain" description="Photosynthesis system II assembly factor Ycf48/Hcf136-like" evidence="4">
    <location>
        <begin position="339"/>
        <end position="466"/>
    </location>
</feature>
<evidence type="ECO:0000313" key="6">
    <source>
        <dbReference type="Proteomes" id="UP000479293"/>
    </source>
</evidence>
<feature type="domain" description="Photosynthesis system II assembly factor Ycf48/Hcf136-like" evidence="4">
    <location>
        <begin position="909"/>
        <end position="969"/>
    </location>
</feature>
<dbReference type="Gene3D" id="2.130.10.10">
    <property type="entry name" value="YVTN repeat-like/Quinoprotein amine dehydrogenase"/>
    <property type="match status" value="3"/>
</dbReference>
<protein>
    <recommendedName>
        <fullName evidence="4">Photosynthesis system II assembly factor Ycf48/Hcf136-like domain-containing protein</fullName>
    </recommendedName>
</protein>
<dbReference type="Proteomes" id="UP000479293">
    <property type="component" value="Unassembled WGS sequence"/>
</dbReference>
<dbReference type="InterPro" id="IPR015943">
    <property type="entry name" value="WD40/YVTN_repeat-like_dom_sf"/>
</dbReference>
<dbReference type="RefSeq" id="WP_152763732.1">
    <property type="nucleotide sequence ID" value="NZ_WHLY01000002.1"/>
</dbReference>
<gene>
    <name evidence="5" type="ORF">GBK04_22855</name>
</gene>
<dbReference type="SUPFAM" id="SSF49899">
    <property type="entry name" value="Concanavalin A-like lectins/glucanases"/>
    <property type="match status" value="1"/>
</dbReference>
<dbReference type="InterPro" id="IPR013783">
    <property type="entry name" value="Ig-like_fold"/>
</dbReference>
<dbReference type="Gene3D" id="2.60.120.200">
    <property type="match status" value="1"/>
</dbReference>
<dbReference type="InterPro" id="IPR028203">
    <property type="entry name" value="PSII_CF48-like_dom"/>
</dbReference>
<proteinExistence type="predicted"/>
<dbReference type="Gene3D" id="2.60.40.10">
    <property type="entry name" value="Immunoglobulins"/>
    <property type="match status" value="1"/>
</dbReference>
<dbReference type="EMBL" id="WHLY01000002">
    <property type="protein sequence ID" value="MPR36107.1"/>
    <property type="molecule type" value="Genomic_DNA"/>
</dbReference>
<reference evidence="5 6" key="1">
    <citation type="submission" date="2019-10" db="EMBL/GenBank/DDBJ databases">
        <title>Draft Genome Sequence of Cytophagaceae sp. SJW1-29.</title>
        <authorList>
            <person name="Choi A."/>
        </authorList>
    </citation>
    <scope>NUCLEOTIDE SEQUENCE [LARGE SCALE GENOMIC DNA]</scope>
    <source>
        <strain evidence="5 6">SJW1-29</strain>
    </source>
</reference>
<evidence type="ECO:0000256" key="2">
    <source>
        <dbReference type="ARBA" id="ARBA00023276"/>
    </source>
</evidence>
<feature type="signal peptide" evidence="3">
    <location>
        <begin position="1"/>
        <end position="37"/>
    </location>
</feature>
<evidence type="ECO:0000256" key="3">
    <source>
        <dbReference type="SAM" id="SignalP"/>
    </source>
</evidence>
<sequence>MKSFSTIRLSFHALRSTRAINCLFLGVLLVSCFSAAAQPGLVAHYAFNGTFTDQTTNGNHALPTGNPAFISDRKGIANRALALGGCGNLQFLRVPNSASLQVTNALTVAFWAQVDLNSGMDPGTGACNANGGQVFFAKAGDGYGVSPPGLQGLTYLAEGQQRITFEANAGQVATGFSRELPGYTWHHYVYVLSTSEVKLYIDAQLVHTSPAALSFEAANQQDLYLGAMGPKSSPVLGTTHWYPLKGALDDVRIFNRELNSAEISTVYASDDSGSCTPALSVLPTADQTICAGQSITLKGVPSAEVQLQWLKDGQPIAQAILDSLVVSQAGAYRLTATRRTDNWKHDMQGFDNTLNDVQYIGTTGWIVGEYGTLLKTTDGGTSWDTLPTFRDTHFYTVNFIDTQAGWIGGAGGLLIKSTDGGSNWQPQYFPTTGDVNKIQFLDQNVGYARGGELLYKTTNGGNSWQAVPLPESFPVNFSFVDADFGWIIIGKNIYKTENGGDSWNLQKSYSQYFFLGNLYALDRNRVWVTYFQDQNYSSVTRTTDGGLTWSFTDFPIPAQYPSLSDFGASDLLFINAQIGYAIGRMYTRVYARYGVNSGAIFKTEDGGQTWSLIFDNQYFIYPRAISLTSPTEGTVVGAGGFLGKLSGSPTTVSLPSERTFLPLTSVGGTSDSVFAVGGFPRIIEEGTHPDSKAVLLSKVTGQSWVKNETGFGRSPIGGYPFNNGYTIRQIKFKNDQLGWKVGLGALYSTTDGGTTWKYLFPTDLPPPTSLIIEKAYFKTDTTGFFIARYPAYDGAGLFRFSGKTRTGIPINFKDPSDPSTTGMLDLQFINDQVGFITTSNGKLIKTTDGGTSWSVHVVQANTALNRCYFVTAQTGWVVGENGLILKTINGGQSWTTQNSGLAVSWNGIYFLSAQEGYLVGSQGTLIKTSDGGNSWVRIETNTHNTLNDITFTTRDKGYIVGDYGTILSFNPTLLPDCKATSEAVYVNVSSGTLCQTTTTGTWNNVATWSCGHVPLACDQVAINPGHVVTLTESVQVHGIEIRQDGQLLMQGGNVLIQE</sequence>
<keyword evidence="3" id="KW-0732">Signal</keyword>
<evidence type="ECO:0000313" key="5">
    <source>
        <dbReference type="EMBL" id="MPR36107.1"/>
    </source>
</evidence>
<name>A0A7C9FEU5_9BACT</name>
<evidence type="ECO:0000259" key="4">
    <source>
        <dbReference type="Pfam" id="PF14870"/>
    </source>
</evidence>
<dbReference type="SUPFAM" id="SSF110296">
    <property type="entry name" value="Oligoxyloglucan reducing end-specific cellobiohydrolase"/>
    <property type="match status" value="2"/>
</dbReference>
<keyword evidence="1" id="KW-0602">Photosynthesis</keyword>
<dbReference type="Pfam" id="PF13385">
    <property type="entry name" value="Laminin_G_3"/>
    <property type="match status" value="1"/>
</dbReference>
<dbReference type="GO" id="GO:0005975">
    <property type="term" value="P:carbohydrate metabolic process"/>
    <property type="evidence" value="ECO:0007669"/>
    <property type="project" value="UniProtKB-ARBA"/>
</dbReference>
<dbReference type="GO" id="GO:0009523">
    <property type="term" value="C:photosystem II"/>
    <property type="evidence" value="ECO:0007669"/>
    <property type="project" value="UniProtKB-KW"/>
</dbReference>
<dbReference type="GO" id="GO:0004553">
    <property type="term" value="F:hydrolase activity, hydrolyzing O-glycosyl compounds"/>
    <property type="evidence" value="ECO:0007669"/>
    <property type="project" value="UniProtKB-ARBA"/>
</dbReference>
<dbReference type="PROSITE" id="PS51257">
    <property type="entry name" value="PROKAR_LIPOPROTEIN"/>
    <property type="match status" value="1"/>
</dbReference>
<dbReference type="Pfam" id="PF14870">
    <property type="entry name" value="PSII_BNR"/>
    <property type="match status" value="4"/>
</dbReference>
<dbReference type="InterPro" id="IPR013320">
    <property type="entry name" value="ConA-like_dom_sf"/>
</dbReference>
<keyword evidence="2" id="KW-0604">Photosystem II</keyword>
<organism evidence="5 6">
    <name type="scientific">Salmonirosea aquatica</name>
    <dbReference type="NCBI Taxonomy" id="2654236"/>
    <lineage>
        <taxon>Bacteria</taxon>
        <taxon>Pseudomonadati</taxon>
        <taxon>Bacteroidota</taxon>
        <taxon>Cytophagia</taxon>
        <taxon>Cytophagales</taxon>
        <taxon>Spirosomataceae</taxon>
        <taxon>Salmonirosea</taxon>
    </lineage>
</organism>
<dbReference type="PANTHER" id="PTHR47199:SF2">
    <property type="entry name" value="PHOTOSYSTEM II STABILITY_ASSEMBLY FACTOR HCF136, CHLOROPLASTIC"/>
    <property type="match status" value="1"/>
</dbReference>
<evidence type="ECO:0000256" key="1">
    <source>
        <dbReference type="ARBA" id="ARBA00022531"/>
    </source>
</evidence>
<feature type="domain" description="Photosynthesis system II assembly factor Ycf48/Hcf136-like" evidence="4">
    <location>
        <begin position="474"/>
        <end position="760"/>
    </location>
</feature>